<dbReference type="SUPFAM" id="SSF55797">
    <property type="entry name" value="PR-1-like"/>
    <property type="match status" value="1"/>
</dbReference>
<comment type="caution">
    <text evidence="7">The sequence shown here is derived from an EMBL/GenBank/DDBJ whole genome shotgun (WGS) entry which is preliminary data.</text>
</comment>
<keyword evidence="5" id="KW-0472">Membrane</keyword>
<keyword evidence="5" id="KW-1133">Transmembrane helix</keyword>
<dbReference type="CDD" id="cd05381">
    <property type="entry name" value="CAP_PR-1"/>
    <property type="match status" value="1"/>
</dbReference>
<evidence type="ECO:0000256" key="5">
    <source>
        <dbReference type="SAM" id="Phobius"/>
    </source>
</evidence>
<comment type="similarity">
    <text evidence="1">Belongs to the CRISP family.</text>
</comment>
<dbReference type="AlphaFoldDB" id="A0AAD4UY35"/>
<evidence type="ECO:0000313" key="7">
    <source>
        <dbReference type="EMBL" id="KAI5314975.1"/>
    </source>
</evidence>
<dbReference type="PANTHER" id="PTHR10334">
    <property type="entry name" value="CYSTEINE-RICH SECRETORY PROTEIN-RELATED"/>
    <property type="match status" value="1"/>
</dbReference>
<feature type="domain" description="SCP" evidence="6">
    <location>
        <begin position="73"/>
        <end position="203"/>
    </location>
</feature>
<evidence type="ECO:0000256" key="2">
    <source>
        <dbReference type="ARBA" id="ARBA00022729"/>
    </source>
</evidence>
<dbReference type="InterPro" id="IPR014044">
    <property type="entry name" value="CAP_dom"/>
</dbReference>
<dbReference type="InterPro" id="IPR018244">
    <property type="entry name" value="Allrgn_V5/Tpx1_CS"/>
</dbReference>
<dbReference type="FunFam" id="3.40.33.10:FF:000006">
    <property type="entry name" value="Putative pathogenesis-related protein 1"/>
    <property type="match status" value="1"/>
</dbReference>
<dbReference type="Proteomes" id="UP001054821">
    <property type="component" value="Chromosome 8"/>
</dbReference>
<evidence type="ECO:0000256" key="1">
    <source>
        <dbReference type="ARBA" id="ARBA00009923"/>
    </source>
</evidence>
<keyword evidence="2" id="KW-0732">Signal</keyword>
<dbReference type="GO" id="GO:0005576">
    <property type="term" value="C:extracellular region"/>
    <property type="evidence" value="ECO:0007669"/>
    <property type="project" value="InterPro"/>
</dbReference>
<dbReference type="PRINTS" id="PR00837">
    <property type="entry name" value="V5TPXLIKE"/>
</dbReference>
<feature type="transmembrane region" description="Helical" evidence="5">
    <location>
        <begin position="6"/>
        <end position="25"/>
    </location>
</feature>
<accession>A0AAD4UY35</accession>
<reference evidence="7 8" key="1">
    <citation type="journal article" date="2022" name="G3 (Bethesda)">
        <title>Whole-genome sequence and methylome profiling of the almond [Prunus dulcis (Mill.) D.A. Webb] cultivar 'Nonpareil'.</title>
        <authorList>
            <person name="D'Amico-Willman K.M."/>
            <person name="Ouma W.Z."/>
            <person name="Meulia T."/>
            <person name="Sideli G.M."/>
            <person name="Gradziel T.M."/>
            <person name="Fresnedo-Ramirez J."/>
        </authorList>
    </citation>
    <scope>NUCLEOTIDE SEQUENCE [LARGE SCALE GENOMIC DNA]</scope>
    <source>
        <strain evidence="7">Clone GOH B32 T37-40</strain>
    </source>
</reference>
<evidence type="ECO:0000313" key="8">
    <source>
        <dbReference type="Proteomes" id="UP001054821"/>
    </source>
</evidence>
<dbReference type="PROSITE" id="PS01010">
    <property type="entry name" value="CRISP_2"/>
    <property type="match status" value="1"/>
</dbReference>
<evidence type="ECO:0000259" key="6">
    <source>
        <dbReference type="SMART" id="SM00198"/>
    </source>
</evidence>
<dbReference type="GO" id="GO:0098542">
    <property type="term" value="P:defense response to other organism"/>
    <property type="evidence" value="ECO:0007669"/>
    <property type="project" value="UniProtKB-ARBA"/>
</dbReference>
<organism evidence="7 8">
    <name type="scientific">Prunus dulcis</name>
    <name type="common">Almond</name>
    <name type="synonym">Amygdalus dulcis</name>
    <dbReference type="NCBI Taxonomy" id="3755"/>
    <lineage>
        <taxon>Eukaryota</taxon>
        <taxon>Viridiplantae</taxon>
        <taxon>Streptophyta</taxon>
        <taxon>Embryophyta</taxon>
        <taxon>Tracheophyta</taxon>
        <taxon>Spermatophyta</taxon>
        <taxon>Magnoliopsida</taxon>
        <taxon>eudicotyledons</taxon>
        <taxon>Gunneridae</taxon>
        <taxon>Pentapetalae</taxon>
        <taxon>rosids</taxon>
        <taxon>fabids</taxon>
        <taxon>Rosales</taxon>
        <taxon>Rosaceae</taxon>
        <taxon>Amygdaloideae</taxon>
        <taxon>Amygdaleae</taxon>
        <taxon>Prunus</taxon>
    </lineage>
</organism>
<dbReference type="Gene3D" id="3.40.33.10">
    <property type="entry name" value="CAP"/>
    <property type="match status" value="1"/>
</dbReference>
<dbReference type="InterPro" id="IPR001283">
    <property type="entry name" value="CRISP-related"/>
</dbReference>
<proteinExistence type="inferred from homology"/>
<evidence type="ECO:0000256" key="4">
    <source>
        <dbReference type="ARBA" id="ARBA00023157"/>
    </source>
</evidence>
<name>A0AAD4UY35_PRUDU</name>
<gene>
    <name evidence="7" type="ORF">L3X38_044151</name>
</gene>
<feature type="transmembrane region" description="Helical" evidence="5">
    <location>
        <begin position="46"/>
        <end position="65"/>
    </location>
</feature>
<protein>
    <recommendedName>
        <fullName evidence="6">SCP domain-containing protein</fullName>
    </recommendedName>
</protein>
<dbReference type="Pfam" id="PF00188">
    <property type="entry name" value="CAP"/>
    <property type="match status" value="1"/>
</dbReference>
<dbReference type="InterPro" id="IPR035940">
    <property type="entry name" value="CAP_sf"/>
</dbReference>
<keyword evidence="8" id="KW-1185">Reference proteome</keyword>
<keyword evidence="3" id="KW-0611">Plant defense</keyword>
<keyword evidence="4" id="KW-1015">Disulfide bond</keyword>
<sequence>MSQTAINSEIFFFTVQIALTLYKFALRSTSNTSIQAFHRTEIQMGAINKLLLGIFSIALILSTHVSQARPNKEPHQDFIDEHNRARAEVGVGPIKWNDTVAAYAQNYADSKIETCEMVHSQGPYGENLAEGYGEMTGGQAVKFWVTEKPNYDYASNTCVGDVCGHYTQVVWRNSTYVGCARAKCNNGWMFVICSYYPPGNYIGERPY</sequence>
<keyword evidence="5" id="KW-0812">Transmembrane</keyword>
<evidence type="ECO:0000256" key="3">
    <source>
        <dbReference type="ARBA" id="ARBA00022821"/>
    </source>
</evidence>
<dbReference type="EMBL" id="JAJFAZ020000008">
    <property type="protein sequence ID" value="KAI5314975.1"/>
    <property type="molecule type" value="Genomic_DNA"/>
</dbReference>
<dbReference type="SMART" id="SM00198">
    <property type="entry name" value="SCP"/>
    <property type="match status" value="1"/>
</dbReference>
<dbReference type="PROSITE" id="PS01009">
    <property type="entry name" value="CRISP_1"/>
    <property type="match status" value="1"/>
</dbReference>